<dbReference type="AlphaFoldDB" id="A0A193G264"/>
<gene>
    <name evidence="1" type="ORF">BAU08_21240</name>
</gene>
<dbReference type="InterPro" id="IPR010272">
    <property type="entry name" value="T6SS_TssF"/>
</dbReference>
<dbReference type="Pfam" id="PF05947">
    <property type="entry name" value="T6SS_TssF"/>
    <property type="match status" value="1"/>
</dbReference>
<dbReference type="RefSeq" id="WP_066671501.1">
    <property type="nucleotide sequence ID" value="NZ_CP016171.1"/>
</dbReference>
<dbReference type="PANTHER" id="PTHR35370:SF1">
    <property type="entry name" value="TYPE VI SECRETION SYSTEM COMPONENT TSSF1"/>
    <property type="match status" value="1"/>
</dbReference>
<dbReference type="Proteomes" id="UP000092213">
    <property type="component" value="Chromosome"/>
</dbReference>
<dbReference type="PANTHER" id="PTHR35370">
    <property type="entry name" value="CYTOPLASMIC PROTEIN-RELATED-RELATED"/>
    <property type="match status" value="1"/>
</dbReference>
<sequence>MNPTLLRYYNQELQHLREMGSEFAAAFPKIAGRLGLESFECADPYVERLLEGFSFLAARVQMKLDAEFPRFTGHLAEMVYPQFLAPTPSMAVVQFEPDWTHPGLSRGCVVPRNTALHSLLDRHSPTRCEYRTAHALPLLPLRLAQADYQPYTGAVAGLALDLPRAPQAVLRLRFELVGDAQAPALDVDGIPLYLRGEPGYAVRLYEQLAAHVIAGVALPASRPPAWHVPLPKDCIAPMGYADDEALLPASRQTFVGYRLLHEYFSFPQRYLFVRLDGMRAALRACRERAFDVLLLLDRHDTAVERSLRPSHFAMHCTPAINLFPRAADRIALSGEQFEYPVVADRTRPIDFEVYAVDAARGYRTGDTQARHFQPFYRSLDPWASREQGGAYFQLRREPRAQSMREKQHGPRSRYLGTEVYIALVDRHQAPHADDLRQLGIDLLCTNRDLPLSMPLGVGATDFTFGAEIPAEAVRCLSGPSEPRPALAAGAAVWRFLNHLSLNYLSLAPGDGSAQALREQLELYRHPDDDAARRQIAGLCGVAAEPVTRRLPGPGPISFGRGMALTLTFDDAVFEGSGAFLLGAVLHAFLSSYVSINHFVETAIRTSSGTPVARWPARAGRCQIL</sequence>
<evidence type="ECO:0000313" key="1">
    <source>
        <dbReference type="EMBL" id="ANN73536.1"/>
    </source>
</evidence>
<name>A0A193G264_9BORD</name>
<reference evidence="1 2" key="1">
    <citation type="submission" date="2016-06" db="EMBL/GenBank/DDBJ databases">
        <title>Complete genome sequences of Bordetella bronchialis and Bordetella flabilis.</title>
        <authorList>
            <person name="LiPuma J.J."/>
            <person name="Spilker T."/>
        </authorList>
    </citation>
    <scope>NUCLEOTIDE SEQUENCE [LARGE SCALE GENOMIC DNA]</scope>
    <source>
        <strain evidence="1 2">AU17976</strain>
    </source>
</reference>
<dbReference type="PIRSF" id="PIRSF028304">
    <property type="entry name" value="UCP028304"/>
    <property type="match status" value="1"/>
</dbReference>
<dbReference type="STRING" id="463025.BAU08_21240"/>
<organism evidence="1 2">
    <name type="scientific">Bordetella bronchialis</name>
    <dbReference type="NCBI Taxonomy" id="463025"/>
    <lineage>
        <taxon>Bacteria</taxon>
        <taxon>Pseudomonadati</taxon>
        <taxon>Pseudomonadota</taxon>
        <taxon>Betaproteobacteria</taxon>
        <taxon>Burkholderiales</taxon>
        <taxon>Alcaligenaceae</taxon>
        <taxon>Bordetella</taxon>
    </lineage>
</organism>
<dbReference type="EMBL" id="CP016171">
    <property type="protein sequence ID" value="ANN73536.1"/>
    <property type="molecule type" value="Genomic_DNA"/>
</dbReference>
<accession>A0A193G264</accession>
<dbReference type="NCBIfam" id="TIGR03359">
    <property type="entry name" value="VI_chp_6"/>
    <property type="match status" value="1"/>
</dbReference>
<evidence type="ECO:0000313" key="2">
    <source>
        <dbReference type="Proteomes" id="UP000092213"/>
    </source>
</evidence>
<proteinExistence type="predicted"/>
<protein>
    <submittedName>
        <fullName evidence="1">Type VI secretion system protein ImpG</fullName>
    </submittedName>
</protein>